<evidence type="ECO:0000313" key="5">
    <source>
        <dbReference type="Proteomes" id="UP001500449"/>
    </source>
</evidence>
<evidence type="ECO:0000259" key="3">
    <source>
        <dbReference type="PROSITE" id="PS50043"/>
    </source>
</evidence>
<dbReference type="PROSITE" id="PS00622">
    <property type="entry name" value="HTH_LUXR_1"/>
    <property type="match status" value="1"/>
</dbReference>
<dbReference type="CDD" id="cd06170">
    <property type="entry name" value="LuxR_C_like"/>
    <property type="match status" value="1"/>
</dbReference>
<dbReference type="Gene3D" id="1.10.10.10">
    <property type="entry name" value="Winged helix-like DNA-binding domain superfamily/Winged helix DNA-binding domain"/>
    <property type="match status" value="1"/>
</dbReference>
<gene>
    <name evidence="4" type="ORF">GCM10009836_29130</name>
</gene>
<dbReference type="PANTHER" id="PTHR16305:SF28">
    <property type="entry name" value="GUANYLATE CYCLASE DOMAIN-CONTAINING PROTEIN"/>
    <property type="match status" value="1"/>
</dbReference>
<dbReference type="InterPro" id="IPR000792">
    <property type="entry name" value="Tscrpt_reg_LuxR_C"/>
</dbReference>
<dbReference type="InterPro" id="IPR003593">
    <property type="entry name" value="AAA+_ATPase"/>
</dbReference>
<name>A0ABN2N2U0_9PSEU</name>
<dbReference type="InterPro" id="IPR041664">
    <property type="entry name" value="AAA_16"/>
</dbReference>
<evidence type="ECO:0000256" key="2">
    <source>
        <dbReference type="ARBA" id="ARBA00022840"/>
    </source>
</evidence>
<dbReference type="RefSeq" id="WP_344416631.1">
    <property type="nucleotide sequence ID" value="NZ_BAAAQK010000006.1"/>
</dbReference>
<keyword evidence="2" id="KW-0067">ATP-binding</keyword>
<dbReference type="InterPro" id="IPR011990">
    <property type="entry name" value="TPR-like_helical_dom_sf"/>
</dbReference>
<reference evidence="4 5" key="1">
    <citation type="journal article" date="2019" name="Int. J. Syst. Evol. Microbiol.">
        <title>The Global Catalogue of Microorganisms (GCM) 10K type strain sequencing project: providing services to taxonomists for standard genome sequencing and annotation.</title>
        <authorList>
            <consortium name="The Broad Institute Genomics Platform"/>
            <consortium name="The Broad Institute Genome Sequencing Center for Infectious Disease"/>
            <person name="Wu L."/>
            <person name="Ma J."/>
        </authorList>
    </citation>
    <scope>NUCLEOTIDE SEQUENCE [LARGE SCALE GENOMIC DNA]</scope>
    <source>
        <strain evidence="4 5">JCM 16009</strain>
    </source>
</reference>
<dbReference type="Pfam" id="PF00196">
    <property type="entry name" value="GerE"/>
    <property type="match status" value="1"/>
</dbReference>
<dbReference type="Gene3D" id="3.40.50.300">
    <property type="entry name" value="P-loop containing nucleotide triphosphate hydrolases"/>
    <property type="match status" value="1"/>
</dbReference>
<dbReference type="PRINTS" id="PR00038">
    <property type="entry name" value="HTHLUXR"/>
</dbReference>
<dbReference type="PROSITE" id="PS50043">
    <property type="entry name" value="HTH_LUXR_2"/>
    <property type="match status" value="1"/>
</dbReference>
<organism evidence="4 5">
    <name type="scientific">Pseudonocardia ailaonensis</name>
    <dbReference type="NCBI Taxonomy" id="367279"/>
    <lineage>
        <taxon>Bacteria</taxon>
        <taxon>Bacillati</taxon>
        <taxon>Actinomycetota</taxon>
        <taxon>Actinomycetes</taxon>
        <taxon>Pseudonocardiales</taxon>
        <taxon>Pseudonocardiaceae</taxon>
        <taxon>Pseudonocardia</taxon>
    </lineage>
</organism>
<dbReference type="SMART" id="SM00382">
    <property type="entry name" value="AAA"/>
    <property type="match status" value="1"/>
</dbReference>
<dbReference type="Pfam" id="PF13191">
    <property type="entry name" value="AAA_16"/>
    <property type="match status" value="1"/>
</dbReference>
<dbReference type="InterPro" id="IPR016032">
    <property type="entry name" value="Sig_transdc_resp-reg_C-effctor"/>
</dbReference>
<dbReference type="SMART" id="SM00421">
    <property type="entry name" value="HTH_LUXR"/>
    <property type="match status" value="1"/>
</dbReference>
<keyword evidence="1" id="KW-0547">Nucleotide-binding</keyword>
<comment type="caution">
    <text evidence="4">The sequence shown here is derived from an EMBL/GenBank/DDBJ whole genome shotgun (WGS) entry which is preliminary data.</text>
</comment>
<dbReference type="SUPFAM" id="SSF46894">
    <property type="entry name" value="C-terminal effector domain of the bipartite response regulators"/>
    <property type="match status" value="1"/>
</dbReference>
<dbReference type="InterPro" id="IPR027417">
    <property type="entry name" value="P-loop_NTPase"/>
</dbReference>
<dbReference type="Gene3D" id="1.25.40.10">
    <property type="entry name" value="Tetratricopeptide repeat domain"/>
    <property type="match status" value="1"/>
</dbReference>
<dbReference type="PANTHER" id="PTHR16305">
    <property type="entry name" value="TESTICULAR SOLUBLE ADENYLYL CYCLASE"/>
    <property type="match status" value="1"/>
</dbReference>
<protein>
    <submittedName>
        <fullName evidence="4">AAA family ATPase</fullName>
    </submittedName>
</protein>
<dbReference type="SUPFAM" id="SSF52540">
    <property type="entry name" value="P-loop containing nucleoside triphosphate hydrolases"/>
    <property type="match status" value="1"/>
</dbReference>
<keyword evidence="5" id="KW-1185">Reference proteome</keyword>
<dbReference type="SUPFAM" id="SSF48452">
    <property type="entry name" value="TPR-like"/>
    <property type="match status" value="1"/>
</dbReference>
<dbReference type="EMBL" id="BAAAQK010000006">
    <property type="protein sequence ID" value="GAA1847674.1"/>
    <property type="molecule type" value="Genomic_DNA"/>
</dbReference>
<dbReference type="Proteomes" id="UP001500449">
    <property type="component" value="Unassembled WGS sequence"/>
</dbReference>
<sequence length="850" mass="89843">MTVLLERETEATELREALARAGTGTGSVVLVTGEAGIGKTSLVRAFLRHAAGRVRTLSGACDDLLTPRTLGPLRDAARAAGPALAEALADGDRDAVLTAVLNELASAPTLVVLEDVHWADDATLDVLRYVGRRIEDVPALLVLTYRDEEVGTSLRRVLGGLGGARRLPLRRLSRGAVARLAGGTTATSASLYRSTGGNPFFVTEVLAVGDDAVPATVVDTVLARIRRLPAETRGALEMLSVVPGRVELSLARAVLDLEVLVPAEQLGVLEVRPDAVAFRHELARRAVADSLPASLAMRHHARILEALLDSPDADLTRAVHHAVGAGDDGAVITFAPVAASVANRAGAHAQEAELYAEVLARRALLDDATEAAVLQARAAALFTLDRMGEALETARAAVRIRERLGDPQALGEAVIILAPIQWAHTRPHDSLATAARAVSLLAPAGDTPQHAFALGYLALLRTTVDHEQGAGEAGTAGAAIARRLGIDGLRILGEIGAGSAIARLGDPAAGLARLRAAIDAATAAGEHVFAIMGYVTLVQDLWHSGRFAEVRDTLAAALPYAEPRDLGLYRDLLTAYRFRAEALGGGWDTAEAGLRSMTGEPGSESGALRYSLIPLARLLVRRDTEDAGPVLERCLDLARRVDGRYELVPAHLARLERTWLRGEPAPADSVALLRERTAGRGAEWQRGEVERWVRRLGGPAEVVDGCPEEWAAGIRGDWAAAAAAWERLGDPYEQALELADSGRPEPLLRSLTLLDDLGARPAAALVRRRLRDLGVAVVPRGPKPATRANPAGLTDRQLEILQLVASGATNAEIAARLVLSVRTVDHHVSATLQKLGVTSRREAAAALASL</sequence>
<proteinExistence type="predicted"/>
<accession>A0ABN2N2U0</accession>
<evidence type="ECO:0000256" key="1">
    <source>
        <dbReference type="ARBA" id="ARBA00022741"/>
    </source>
</evidence>
<evidence type="ECO:0000313" key="4">
    <source>
        <dbReference type="EMBL" id="GAA1847674.1"/>
    </source>
</evidence>
<feature type="domain" description="HTH luxR-type" evidence="3">
    <location>
        <begin position="786"/>
        <end position="850"/>
    </location>
</feature>
<dbReference type="InterPro" id="IPR036388">
    <property type="entry name" value="WH-like_DNA-bd_sf"/>
</dbReference>